<dbReference type="Proteomes" id="UP000192903">
    <property type="component" value="Unassembled WGS sequence"/>
</dbReference>
<evidence type="ECO:0000313" key="3">
    <source>
        <dbReference type="EMBL" id="SMF60839.1"/>
    </source>
</evidence>
<sequence>MKRIGIDVGGTNTDAVLLDGKRVVAGVKAPTTADVMSGVVASLQKLKTVAPQALDVSAIMIGTTHFTNAVVERRNLMRVGVIRICLPTCASLEPLCDWPDDLRAAVVPMSFLVAGGTEYDGRDIVPLDEGAIREAAMKIRDAGIGAVAITAVFSPLRNDFELRAKEIIEEVCKGVLVTCSHEVGRIGLLERENVTVLNACLGKHGIETVRSFKNALWVAGIDAPFYLTQNDGTVLQADTAARFPVFSFASGPTNSMRGAAFLSGIEDGVVCDVGGTTSDIGYLVKGFPREANSVVKIGGVRTLFRMPDLVSLGIGGGSLIAEKGPTVGPESVGFRLPQSALVFGGSTLTMTDIGVAAGLMDVGDKSLVSHLDRTLVQAVLKSVRERLEDAVDQMKTSPENVELIAVGGGAPLIPEIMEGVSRVVHLEHGGVANAVGAASAMISGEVDQIASGVDRDKALADAEELARLRAIEGGADETTLTIVDIEDVPIAYLPGNARRVRVRVVGEIAGWRPQTDAAE</sequence>
<dbReference type="Pfam" id="PF05378">
    <property type="entry name" value="Hydant_A_N"/>
    <property type="match status" value="1"/>
</dbReference>
<dbReference type="OrthoDB" id="9759608at2"/>
<dbReference type="AlphaFoldDB" id="A0A1X7FY42"/>
<keyword evidence="4" id="KW-1185">Reference proteome</keyword>
<feature type="domain" description="Hydantoinase A/oxoprolinase" evidence="1">
    <location>
        <begin position="191"/>
        <end position="360"/>
    </location>
</feature>
<dbReference type="PANTHER" id="PTHR11365">
    <property type="entry name" value="5-OXOPROLINASE RELATED"/>
    <property type="match status" value="1"/>
</dbReference>
<evidence type="ECO:0000259" key="1">
    <source>
        <dbReference type="Pfam" id="PF01968"/>
    </source>
</evidence>
<protein>
    <submittedName>
        <fullName evidence="3">Hydantoinase/oxoprolinase</fullName>
    </submittedName>
</protein>
<dbReference type="Pfam" id="PF01968">
    <property type="entry name" value="Hydantoinase_A"/>
    <property type="match status" value="1"/>
</dbReference>
<organism evidence="3 4">
    <name type="scientific">Xaviernesmea oryzae</name>
    <dbReference type="NCBI Taxonomy" id="464029"/>
    <lineage>
        <taxon>Bacteria</taxon>
        <taxon>Pseudomonadati</taxon>
        <taxon>Pseudomonadota</taxon>
        <taxon>Alphaproteobacteria</taxon>
        <taxon>Hyphomicrobiales</taxon>
        <taxon>Rhizobiaceae</taxon>
        <taxon>Rhizobium/Agrobacterium group</taxon>
        <taxon>Xaviernesmea</taxon>
    </lineage>
</organism>
<gene>
    <name evidence="3" type="ORF">SAMN02982989_1125</name>
</gene>
<dbReference type="InterPro" id="IPR045079">
    <property type="entry name" value="Oxoprolinase-like"/>
</dbReference>
<evidence type="ECO:0000259" key="2">
    <source>
        <dbReference type="Pfam" id="PF05378"/>
    </source>
</evidence>
<dbReference type="STRING" id="464029.SAMN02982989_1125"/>
<dbReference type="Gene3D" id="3.30.420.40">
    <property type="match status" value="1"/>
</dbReference>
<dbReference type="PANTHER" id="PTHR11365:SF10">
    <property type="entry name" value="HYDANTOINASE_OXOPROLINASE"/>
    <property type="match status" value="1"/>
</dbReference>
<dbReference type="InterPro" id="IPR043129">
    <property type="entry name" value="ATPase_NBD"/>
</dbReference>
<dbReference type="InterPro" id="IPR008040">
    <property type="entry name" value="Hydant_A_N"/>
</dbReference>
<feature type="domain" description="Hydantoinase/oxoprolinase N-terminal" evidence="2">
    <location>
        <begin position="3"/>
        <end position="172"/>
    </location>
</feature>
<reference evidence="4" key="1">
    <citation type="submission" date="2017-04" db="EMBL/GenBank/DDBJ databases">
        <authorList>
            <person name="Varghese N."/>
            <person name="Submissions S."/>
        </authorList>
    </citation>
    <scope>NUCLEOTIDE SEQUENCE [LARGE SCALE GENOMIC DNA]</scope>
    <source>
        <strain evidence="4">B4P</strain>
    </source>
</reference>
<dbReference type="RefSeq" id="WP_085423982.1">
    <property type="nucleotide sequence ID" value="NZ_FXAF01000008.1"/>
</dbReference>
<dbReference type="EMBL" id="FXAF01000008">
    <property type="protein sequence ID" value="SMF60839.1"/>
    <property type="molecule type" value="Genomic_DNA"/>
</dbReference>
<dbReference type="SUPFAM" id="SSF53067">
    <property type="entry name" value="Actin-like ATPase domain"/>
    <property type="match status" value="2"/>
</dbReference>
<evidence type="ECO:0000313" key="4">
    <source>
        <dbReference type="Proteomes" id="UP000192903"/>
    </source>
</evidence>
<dbReference type="InterPro" id="IPR002821">
    <property type="entry name" value="Hydantoinase_A"/>
</dbReference>
<proteinExistence type="predicted"/>
<name>A0A1X7FY42_9HYPH</name>
<dbReference type="GO" id="GO:0016787">
    <property type="term" value="F:hydrolase activity"/>
    <property type="evidence" value="ECO:0007669"/>
    <property type="project" value="InterPro"/>
</dbReference>
<accession>A0A1X7FY42</accession>